<evidence type="ECO:0000256" key="2">
    <source>
        <dbReference type="ARBA" id="ARBA00022737"/>
    </source>
</evidence>
<dbReference type="CDD" id="cd12416">
    <property type="entry name" value="RRM4_RBM28_like"/>
    <property type="match status" value="1"/>
</dbReference>
<accession>A0A8K0G454</accession>
<evidence type="ECO:0000313" key="8">
    <source>
        <dbReference type="EMBL" id="KAF2885239.1"/>
    </source>
</evidence>
<evidence type="ECO:0000256" key="1">
    <source>
        <dbReference type="ARBA" id="ARBA00004123"/>
    </source>
</evidence>
<evidence type="ECO:0000256" key="6">
    <source>
        <dbReference type="SAM" id="MobiDB-lite"/>
    </source>
</evidence>
<evidence type="ECO:0000259" key="7">
    <source>
        <dbReference type="PROSITE" id="PS50102"/>
    </source>
</evidence>
<feature type="domain" description="RRM" evidence="7">
    <location>
        <begin position="82"/>
        <end position="167"/>
    </location>
</feature>
<sequence>MGNTLECQYAITKDELKNRTSKDDKNSRQKDSRNLYLLKEGVVVAGSKAAEGVSAADMAKRLQLEQYKTQMLRNLNMFAARTRLIVHNIPAGWDDSKLRALFKKHSSSKAVIKEAKIMRNMRIVDNKGVGKSKEFGFVTFTTHEAALEALRAVNNNPNIFSVSKRPIVAFSIENRAKLNAKDKRLENSRIKNPNYKKYDHTKAKQKTEEKRGIKRPFEMEVKEQNKFTGVTATPGNKKIRSKFNIKTQAKIHFEQLKKEKRKKKLTKKTLQEKKTRVYKTATSKDK</sequence>
<organism evidence="8 9">
    <name type="scientific">Ignelater luminosus</name>
    <name type="common">Cucubano</name>
    <name type="synonym">Pyrophorus luminosus</name>
    <dbReference type="NCBI Taxonomy" id="2038154"/>
    <lineage>
        <taxon>Eukaryota</taxon>
        <taxon>Metazoa</taxon>
        <taxon>Ecdysozoa</taxon>
        <taxon>Arthropoda</taxon>
        <taxon>Hexapoda</taxon>
        <taxon>Insecta</taxon>
        <taxon>Pterygota</taxon>
        <taxon>Neoptera</taxon>
        <taxon>Endopterygota</taxon>
        <taxon>Coleoptera</taxon>
        <taxon>Polyphaga</taxon>
        <taxon>Elateriformia</taxon>
        <taxon>Elateroidea</taxon>
        <taxon>Elateridae</taxon>
        <taxon>Agrypninae</taxon>
        <taxon>Pyrophorini</taxon>
        <taxon>Ignelater</taxon>
    </lineage>
</organism>
<dbReference type="InterPro" id="IPR012677">
    <property type="entry name" value="Nucleotide-bd_a/b_plait_sf"/>
</dbReference>
<dbReference type="GO" id="GO:0005730">
    <property type="term" value="C:nucleolus"/>
    <property type="evidence" value="ECO:0007669"/>
    <property type="project" value="TreeGrafter"/>
</dbReference>
<keyword evidence="2" id="KW-0677">Repeat</keyword>
<gene>
    <name evidence="8" type="ORF">ILUMI_20931</name>
</gene>
<dbReference type="AlphaFoldDB" id="A0A8K0G454"/>
<dbReference type="InterPro" id="IPR051945">
    <property type="entry name" value="RRM_MRD1_RNA_proc_ribogen"/>
</dbReference>
<comment type="caution">
    <text evidence="8">The sequence shown here is derived from an EMBL/GenBank/DDBJ whole genome shotgun (WGS) entry which is preliminary data.</text>
</comment>
<reference evidence="8" key="1">
    <citation type="submission" date="2019-08" db="EMBL/GenBank/DDBJ databases">
        <title>The genome of the North American firefly Photinus pyralis.</title>
        <authorList>
            <consortium name="Photinus pyralis genome working group"/>
            <person name="Fallon T.R."/>
            <person name="Sander Lower S.E."/>
            <person name="Weng J.-K."/>
        </authorList>
    </citation>
    <scope>NUCLEOTIDE SEQUENCE</scope>
    <source>
        <strain evidence="8">TRF0915ILg1</strain>
        <tissue evidence="8">Whole body</tissue>
    </source>
</reference>
<dbReference type="Pfam" id="PF00076">
    <property type="entry name" value="RRM_1"/>
    <property type="match status" value="1"/>
</dbReference>
<dbReference type="PROSITE" id="PS50102">
    <property type="entry name" value="RRM"/>
    <property type="match status" value="1"/>
</dbReference>
<proteinExistence type="predicted"/>
<dbReference type="OrthoDB" id="3945418at2759"/>
<dbReference type="FunFam" id="3.30.70.330:FF:000182">
    <property type="entry name" value="RNA-binding motif protein 28"/>
    <property type="match status" value="1"/>
</dbReference>
<evidence type="ECO:0000256" key="4">
    <source>
        <dbReference type="ARBA" id="ARBA00023242"/>
    </source>
</evidence>
<keyword evidence="4" id="KW-0539">Nucleus</keyword>
<evidence type="ECO:0000256" key="3">
    <source>
        <dbReference type="ARBA" id="ARBA00022884"/>
    </source>
</evidence>
<feature type="compositionally biased region" description="Basic residues" evidence="6">
    <location>
        <begin position="258"/>
        <end position="267"/>
    </location>
</feature>
<protein>
    <recommendedName>
        <fullName evidence="7">RRM domain-containing protein</fullName>
    </recommendedName>
</protein>
<dbReference type="Proteomes" id="UP000801492">
    <property type="component" value="Unassembled WGS sequence"/>
</dbReference>
<comment type="subcellular location">
    <subcellularLocation>
        <location evidence="1">Nucleus</location>
    </subcellularLocation>
</comment>
<dbReference type="InterPro" id="IPR035979">
    <property type="entry name" value="RBD_domain_sf"/>
</dbReference>
<evidence type="ECO:0000256" key="5">
    <source>
        <dbReference type="PROSITE-ProRule" id="PRU00176"/>
    </source>
</evidence>
<name>A0A8K0G454_IGNLU</name>
<dbReference type="GO" id="GO:0003729">
    <property type="term" value="F:mRNA binding"/>
    <property type="evidence" value="ECO:0007669"/>
    <property type="project" value="TreeGrafter"/>
</dbReference>
<dbReference type="PANTHER" id="PTHR48039:SF5">
    <property type="entry name" value="RNA-BINDING PROTEIN 28"/>
    <property type="match status" value="1"/>
</dbReference>
<feature type="region of interest" description="Disordered" evidence="6">
    <location>
        <begin position="254"/>
        <end position="286"/>
    </location>
</feature>
<dbReference type="SUPFAM" id="SSF54928">
    <property type="entry name" value="RNA-binding domain, RBD"/>
    <property type="match status" value="1"/>
</dbReference>
<dbReference type="EMBL" id="VTPC01089975">
    <property type="protein sequence ID" value="KAF2885239.1"/>
    <property type="molecule type" value="Genomic_DNA"/>
</dbReference>
<keyword evidence="3 5" id="KW-0694">RNA-binding</keyword>
<dbReference type="SMART" id="SM00360">
    <property type="entry name" value="RRM"/>
    <property type="match status" value="1"/>
</dbReference>
<dbReference type="PANTHER" id="PTHR48039">
    <property type="entry name" value="RNA-BINDING MOTIF PROTEIN 14B"/>
    <property type="match status" value="1"/>
</dbReference>
<dbReference type="InterPro" id="IPR000504">
    <property type="entry name" value="RRM_dom"/>
</dbReference>
<keyword evidence="9" id="KW-1185">Reference proteome</keyword>
<dbReference type="Gene3D" id="3.30.70.330">
    <property type="match status" value="1"/>
</dbReference>
<evidence type="ECO:0000313" key="9">
    <source>
        <dbReference type="Proteomes" id="UP000801492"/>
    </source>
</evidence>